<dbReference type="PROSITE" id="PS51257">
    <property type="entry name" value="PROKAR_LIPOPROTEIN"/>
    <property type="match status" value="1"/>
</dbReference>
<protein>
    <recommendedName>
        <fullName evidence="4">CHAD domain-containing protein</fullName>
    </recommendedName>
</protein>
<comment type="caution">
    <text evidence="2">The sequence shown here is derived from an EMBL/GenBank/DDBJ whole genome shotgun (WGS) entry which is preliminary data.</text>
</comment>
<evidence type="ECO:0000256" key="1">
    <source>
        <dbReference type="SAM" id="MobiDB-lite"/>
    </source>
</evidence>
<reference evidence="2 3" key="1">
    <citation type="submission" date="2018-09" db="EMBL/GenBank/DDBJ databases">
        <title>Phylogeny of the Shewanellaceae, and recommendation for two new genera, Pseudoshewanella and Parashewanella.</title>
        <authorList>
            <person name="Wang G."/>
        </authorList>
    </citation>
    <scope>NUCLEOTIDE SEQUENCE [LARGE SCALE GENOMIC DNA]</scope>
    <source>
        <strain evidence="2 3">KCTC 22492</strain>
    </source>
</reference>
<evidence type="ECO:0008006" key="4">
    <source>
        <dbReference type="Google" id="ProtNLM"/>
    </source>
</evidence>
<name>A0A3A6TX73_9GAMM</name>
<evidence type="ECO:0000313" key="2">
    <source>
        <dbReference type="EMBL" id="RJY17490.1"/>
    </source>
</evidence>
<feature type="region of interest" description="Disordered" evidence="1">
    <location>
        <begin position="234"/>
        <end position="318"/>
    </location>
</feature>
<dbReference type="EMBL" id="QYYH01000040">
    <property type="protein sequence ID" value="RJY17490.1"/>
    <property type="molecule type" value="Genomic_DNA"/>
</dbReference>
<accession>A0A3A6TX73</accession>
<gene>
    <name evidence="2" type="ORF">D5R81_08250</name>
</gene>
<organism evidence="2 3">
    <name type="scientific">Parashewanella spongiae</name>
    <dbReference type="NCBI Taxonomy" id="342950"/>
    <lineage>
        <taxon>Bacteria</taxon>
        <taxon>Pseudomonadati</taxon>
        <taxon>Pseudomonadota</taxon>
        <taxon>Gammaproteobacteria</taxon>
        <taxon>Alteromonadales</taxon>
        <taxon>Shewanellaceae</taxon>
        <taxon>Parashewanella</taxon>
    </lineage>
</organism>
<feature type="compositionally biased region" description="Low complexity" evidence="1">
    <location>
        <begin position="300"/>
        <end position="318"/>
    </location>
</feature>
<proteinExistence type="predicted"/>
<dbReference type="RefSeq" id="WP_121853177.1">
    <property type="nucleotide sequence ID" value="NZ_CP037952.1"/>
</dbReference>
<dbReference type="AlphaFoldDB" id="A0A3A6TX73"/>
<feature type="compositionally biased region" description="Polar residues" evidence="1">
    <location>
        <begin position="257"/>
        <end position="290"/>
    </location>
</feature>
<dbReference type="Proteomes" id="UP000273022">
    <property type="component" value="Unassembled WGS sequence"/>
</dbReference>
<dbReference type="OrthoDB" id="5291451at2"/>
<keyword evidence="3" id="KW-1185">Reference proteome</keyword>
<evidence type="ECO:0000313" key="3">
    <source>
        <dbReference type="Proteomes" id="UP000273022"/>
    </source>
</evidence>
<sequence>MAGMLRRVIIMCTLVLGTLFLAGCGDERPDKIAQYQQLTKSRIDSLAVMLNNGQLRNAELLKQYSQVLGESRTELTPLLNQLSKDATPEGTMFLSLEQRLKDASVASNFVDLDQQLAEIENLYQATDPSLFNDMLSDPVNVIADMSNGSLARINAISREAELLANGAQDFGSGSQLVGNPSYGSWQTNSSGMSFWAWYGMYSMFSNLFRSPIYYDNWSSRRGYSYYGDKGRYRYTSPKQHRSQEKVYQNTKKRFSRQGKTFNSPYAKTRTGATSLSRASQSAPKSSTNARSKFRSNYAKSSGFRNSSSRTSRSVSRGK</sequence>